<organism evidence="1 2">
    <name type="scientific">Molorchus minor</name>
    <dbReference type="NCBI Taxonomy" id="1323400"/>
    <lineage>
        <taxon>Eukaryota</taxon>
        <taxon>Metazoa</taxon>
        <taxon>Ecdysozoa</taxon>
        <taxon>Arthropoda</taxon>
        <taxon>Hexapoda</taxon>
        <taxon>Insecta</taxon>
        <taxon>Pterygota</taxon>
        <taxon>Neoptera</taxon>
        <taxon>Endopterygota</taxon>
        <taxon>Coleoptera</taxon>
        <taxon>Polyphaga</taxon>
        <taxon>Cucujiformia</taxon>
        <taxon>Chrysomeloidea</taxon>
        <taxon>Cerambycidae</taxon>
        <taxon>Lamiinae</taxon>
        <taxon>Monochamini</taxon>
        <taxon>Molorchus</taxon>
    </lineage>
</organism>
<gene>
    <name evidence="1" type="ORF">NQ317_012649</name>
</gene>
<comment type="caution">
    <text evidence="1">The sequence shown here is derived from an EMBL/GenBank/DDBJ whole genome shotgun (WGS) entry which is preliminary data.</text>
</comment>
<dbReference type="Proteomes" id="UP001162164">
    <property type="component" value="Unassembled WGS sequence"/>
</dbReference>
<protein>
    <submittedName>
        <fullName evidence="1">Uncharacterized protein</fullName>
    </submittedName>
</protein>
<evidence type="ECO:0000313" key="2">
    <source>
        <dbReference type="Proteomes" id="UP001162164"/>
    </source>
</evidence>
<dbReference type="EMBL" id="JAPWTJ010001548">
    <property type="protein sequence ID" value="KAJ8970971.1"/>
    <property type="molecule type" value="Genomic_DNA"/>
</dbReference>
<evidence type="ECO:0000313" key="1">
    <source>
        <dbReference type="EMBL" id="KAJ8970971.1"/>
    </source>
</evidence>
<accession>A0ABQ9J1U1</accession>
<proteinExistence type="predicted"/>
<sequence>MSIMMMMMMNHGIVYLYKLIHFQCLFNKAKFICHKWILIFKNVLLHVYHIHSLPKELLQCSRTYLKLALSLKYKKRHRPDSNELLDFNLQKTCCCMSISLPKEVTAVGSKFLKLPLFPKYKTANVLDDDVAAFSIFRR</sequence>
<reference evidence="1" key="1">
    <citation type="journal article" date="2023" name="Insect Mol. Biol.">
        <title>Genome sequencing provides insights into the evolution of gene families encoding plant cell wall-degrading enzymes in longhorned beetles.</title>
        <authorList>
            <person name="Shin N.R."/>
            <person name="Okamura Y."/>
            <person name="Kirsch R."/>
            <person name="Pauchet Y."/>
        </authorList>
    </citation>
    <scope>NUCLEOTIDE SEQUENCE</scope>
    <source>
        <strain evidence="1">MMC_N1</strain>
    </source>
</reference>
<keyword evidence="2" id="KW-1185">Reference proteome</keyword>
<name>A0ABQ9J1U1_9CUCU</name>